<feature type="binding site" evidence="2">
    <location>
        <position position="61"/>
    </location>
    <ligand>
        <name>substrate</name>
    </ligand>
</feature>
<feature type="active site" description="Tele-phosphohistidine intermediate" evidence="1">
    <location>
        <position position="9"/>
    </location>
</feature>
<evidence type="ECO:0000313" key="4">
    <source>
        <dbReference type="Proteomes" id="UP000259211"/>
    </source>
</evidence>
<comment type="caution">
    <text evidence="3">The sequence shown here is derived from an EMBL/GenBank/DDBJ whole genome shotgun (WGS) entry which is preliminary data.</text>
</comment>
<dbReference type="PROSITE" id="PS00175">
    <property type="entry name" value="PG_MUTASE"/>
    <property type="match status" value="1"/>
</dbReference>
<dbReference type="SMART" id="SM00855">
    <property type="entry name" value="PGAM"/>
    <property type="match status" value="1"/>
</dbReference>
<dbReference type="GO" id="GO:0016791">
    <property type="term" value="F:phosphatase activity"/>
    <property type="evidence" value="ECO:0007669"/>
    <property type="project" value="TreeGrafter"/>
</dbReference>
<dbReference type="InterPro" id="IPR029033">
    <property type="entry name" value="His_PPase_superfam"/>
</dbReference>
<dbReference type="RefSeq" id="WP_117188826.1">
    <property type="nucleotide sequence ID" value="NZ_JAQDJS010000009.1"/>
</dbReference>
<organism evidence="3 4">
    <name type="scientific">Cutibacterium avidum</name>
    <dbReference type="NCBI Taxonomy" id="33010"/>
    <lineage>
        <taxon>Bacteria</taxon>
        <taxon>Bacillati</taxon>
        <taxon>Actinomycetota</taxon>
        <taxon>Actinomycetes</taxon>
        <taxon>Propionibacteriales</taxon>
        <taxon>Propionibacteriaceae</taxon>
        <taxon>Cutibacterium</taxon>
    </lineage>
</organism>
<sequence length="195" mass="21591">MTRIVLVRHGQSTWNLEHRVQGQTMEVPLTRRGHRQAGEAGRKVAVLVPRHTALLSSDQKRALQTAQRVGCAIGSTPQADARLREQYLGDMEGQLSSELHEMPIPEDADIAEVGWGGGESLLDVWRRCRDLLDELAQNPPEAVVMVSHGDTLRVMLSALSGGTHRDCDYSLALTNGIVMYRDLDLHELVESLPNL</sequence>
<dbReference type="CDD" id="cd07067">
    <property type="entry name" value="HP_PGM_like"/>
    <property type="match status" value="1"/>
</dbReference>
<dbReference type="InterPro" id="IPR001345">
    <property type="entry name" value="PG/BPGM_mutase_AS"/>
</dbReference>
<protein>
    <submittedName>
        <fullName evidence="3">Phosphoglycerate kinase</fullName>
    </submittedName>
</protein>
<evidence type="ECO:0000313" key="3">
    <source>
        <dbReference type="EMBL" id="RFT45932.1"/>
    </source>
</evidence>
<keyword evidence="3" id="KW-0418">Kinase</keyword>
<dbReference type="InterPro" id="IPR050275">
    <property type="entry name" value="PGM_Phosphatase"/>
</dbReference>
<feature type="active site" description="Proton donor/acceptor" evidence="1">
    <location>
        <position position="85"/>
    </location>
</feature>
<accession>A0A3E2DKL4</accession>
<dbReference type="EMBL" id="NOWI01000003">
    <property type="protein sequence ID" value="RFT45932.1"/>
    <property type="molecule type" value="Genomic_DNA"/>
</dbReference>
<dbReference type="Gene3D" id="3.40.50.1240">
    <property type="entry name" value="Phosphoglycerate mutase-like"/>
    <property type="match status" value="1"/>
</dbReference>
<evidence type="ECO:0000256" key="2">
    <source>
        <dbReference type="PIRSR" id="PIRSR613078-2"/>
    </source>
</evidence>
<keyword evidence="3" id="KW-0808">Transferase</keyword>
<dbReference type="Proteomes" id="UP000259211">
    <property type="component" value="Unassembled WGS sequence"/>
</dbReference>
<reference evidence="3 4" key="1">
    <citation type="submission" date="2017-07" db="EMBL/GenBank/DDBJ databases">
        <authorList>
            <person name="Sun Z.S."/>
            <person name="Albrecht U."/>
            <person name="Echele G."/>
            <person name="Lee C.C."/>
        </authorList>
    </citation>
    <scope>NUCLEOTIDE SEQUENCE [LARGE SCALE GENOMIC DNA]</scope>
    <source>
        <strain evidence="3 4">P16-029</strain>
    </source>
</reference>
<dbReference type="AlphaFoldDB" id="A0A3E2DKL4"/>
<proteinExistence type="predicted"/>
<dbReference type="SUPFAM" id="SSF53254">
    <property type="entry name" value="Phosphoglycerate mutase-like"/>
    <property type="match status" value="1"/>
</dbReference>
<dbReference type="PANTHER" id="PTHR48100">
    <property type="entry name" value="BROAD-SPECIFICITY PHOSPHATASE YOR283W-RELATED"/>
    <property type="match status" value="1"/>
</dbReference>
<dbReference type="Pfam" id="PF00300">
    <property type="entry name" value="His_Phos_1"/>
    <property type="match status" value="1"/>
</dbReference>
<evidence type="ECO:0000256" key="1">
    <source>
        <dbReference type="PIRSR" id="PIRSR613078-1"/>
    </source>
</evidence>
<dbReference type="InterPro" id="IPR013078">
    <property type="entry name" value="His_Pase_superF_clade-1"/>
</dbReference>
<name>A0A3E2DKL4_9ACTN</name>
<feature type="binding site" evidence="2">
    <location>
        <begin position="8"/>
        <end position="15"/>
    </location>
    <ligand>
        <name>substrate</name>
    </ligand>
</feature>
<gene>
    <name evidence="3" type="ORF">CHT91_03760</name>
</gene>
<dbReference type="GO" id="GO:0016301">
    <property type="term" value="F:kinase activity"/>
    <property type="evidence" value="ECO:0007669"/>
    <property type="project" value="UniProtKB-KW"/>
</dbReference>